<dbReference type="Proteomes" id="UP000550260">
    <property type="component" value="Unassembled WGS sequence"/>
</dbReference>
<dbReference type="InterPro" id="IPR001117">
    <property type="entry name" value="Cu-oxidase_2nd"/>
</dbReference>
<evidence type="ECO:0000313" key="4">
    <source>
        <dbReference type="EMBL" id="MBB2504017.1"/>
    </source>
</evidence>
<dbReference type="InterPro" id="IPR011706">
    <property type="entry name" value="Cu-oxidase_C"/>
</dbReference>
<dbReference type="InterPro" id="IPR006311">
    <property type="entry name" value="TAT_signal"/>
</dbReference>
<dbReference type="AlphaFoldDB" id="A0A8E2B872"/>
<dbReference type="GO" id="GO:0016491">
    <property type="term" value="F:oxidoreductase activity"/>
    <property type="evidence" value="ECO:0007669"/>
    <property type="project" value="InterPro"/>
</dbReference>
<evidence type="ECO:0000259" key="2">
    <source>
        <dbReference type="Pfam" id="PF07731"/>
    </source>
</evidence>
<dbReference type="GO" id="GO:0005507">
    <property type="term" value="F:copper ion binding"/>
    <property type="evidence" value="ECO:0007669"/>
    <property type="project" value="InterPro"/>
</dbReference>
<dbReference type="RefSeq" id="WP_183126099.1">
    <property type="nucleotide sequence ID" value="NZ_JACJHR010000064.1"/>
</dbReference>
<dbReference type="InterPro" id="IPR008972">
    <property type="entry name" value="Cupredoxin"/>
</dbReference>
<dbReference type="PANTHER" id="PTHR11709:SF518">
    <property type="entry name" value="MULTICOPPER OXIDASE"/>
    <property type="match status" value="1"/>
</dbReference>
<gene>
    <name evidence="4" type="ORF">H5411_33360</name>
</gene>
<evidence type="ECO:0000259" key="3">
    <source>
        <dbReference type="Pfam" id="PF07732"/>
    </source>
</evidence>
<dbReference type="CDD" id="cd13900">
    <property type="entry name" value="CuRO_3_Tth-MCO_like"/>
    <property type="match status" value="1"/>
</dbReference>
<evidence type="ECO:0000259" key="1">
    <source>
        <dbReference type="Pfam" id="PF00394"/>
    </source>
</evidence>
<dbReference type="PROSITE" id="PS51318">
    <property type="entry name" value="TAT"/>
    <property type="match status" value="1"/>
</dbReference>
<dbReference type="PANTHER" id="PTHR11709">
    <property type="entry name" value="MULTI-COPPER OXIDASE"/>
    <property type="match status" value="1"/>
</dbReference>
<dbReference type="InterPro" id="IPR011707">
    <property type="entry name" value="Cu-oxidase-like_N"/>
</dbReference>
<dbReference type="Pfam" id="PF00394">
    <property type="entry name" value="Cu-oxidase"/>
    <property type="match status" value="1"/>
</dbReference>
<dbReference type="SUPFAM" id="SSF49503">
    <property type="entry name" value="Cupredoxins"/>
    <property type="match status" value="3"/>
</dbReference>
<dbReference type="EMBL" id="JACJHR010000064">
    <property type="protein sequence ID" value="MBB2504017.1"/>
    <property type="molecule type" value="Genomic_DNA"/>
</dbReference>
<sequence length="550" mass="60048">MDRRTFLKTTALAATGTVRLPGTAAALSPSPPALDSADRADGAELRDLPEVRSHDGLLDYDLTIAAVSWPVGDRVIHVDAYNGHVPGPILRIRPGDRMRLLLRNRMRPMGIPLNALPPLCTNRPTGGPGGTLDCLPWMVGRLAAGETLPQMMIATNLHTHGLQVSPEGSADNVFIRVDPGGDHQYDYRIPADQPAGLHWYHPHQHGSTAHQAWSGLAGPIVVEGGIDAVPEIAEMRERTIVINELWLDEGGEVPTAVVVPCGGEVPFTSVPAVPTSMTFTLNGQLRPHVTIAPGETQRWRVLCANPHRAIWLHVEGHDLHQIGQDGIPFSAPKTVPSIMLTAGNRAELIVRGGAPGRYRIYAPAYDQGHPGGPRPLIELATLVVTGTPTTGWIPTRLVDPPRIPNLPIARRRTLTFRTDLSGRAGLGVIGYIDDKIFDPDRIDQQVEAGTVEEWTIRNADVMQHPIHLHVNPFQVVDVQGIPAGDTSWQTDPAIWWDTFRLPPNGQFTLRTHFRPDTPGKTVYYCHILPHEDNGMMGTLMIDPARDGSVR</sequence>
<dbReference type="Gene3D" id="2.60.40.420">
    <property type="entry name" value="Cupredoxins - blue copper proteins"/>
    <property type="match status" value="3"/>
</dbReference>
<evidence type="ECO:0000313" key="5">
    <source>
        <dbReference type="Proteomes" id="UP000550260"/>
    </source>
</evidence>
<accession>A0A8E2B872</accession>
<dbReference type="Pfam" id="PF07731">
    <property type="entry name" value="Cu-oxidase_2"/>
    <property type="match status" value="1"/>
</dbReference>
<dbReference type="InterPro" id="IPR045087">
    <property type="entry name" value="Cu-oxidase_fam"/>
</dbReference>
<organism evidence="4 5">
    <name type="scientific">Amycolatopsis echigonensis</name>
    <dbReference type="NCBI Taxonomy" id="2576905"/>
    <lineage>
        <taxon>Bacteria</taxon>
        <taxon>Bacillati</taxon>
        <taxon>Actinomycetota</taxon>
        <taxon>Actinomycetes</taxon>
        <taxon>Pseudonocardiales</taxon>
        <taxon>Pseudonocardiaceae</taxon>
        <taxon>Amycolatopsis</taxon>
    </lineage>
</organism>
<reference evidence="4 5" key="1">
    <citation type="submission" date="2020-08" db="EMBL/GenBank/DDBJ databases">
        <title>Amycolatopsis echigonensis JCM 21831.</title>
        <authorList>
            <person name="Tedsree N."/>
            <person name="Kuncharoen N."/>
            <person name="Likhitwitayawuid K."/>
            <person name="Tanasupawat S."/>
        </authorList>
    </citation>
    <scope>NUCLEOTIDE SEQUENCE [LARGE SCALE GENOMIC DNA]</scope>
    <source>
        <strain evidence="4 5">JCM 21831</strain>
    </source>
</reference>
<protein>
    <submittedName>
        <fullName evidence="4">Multicopper oxidase family protein</fullName>
    </submittedName>
</protein>
<feature type="domain" description="Plastocyanin-like" evidence="2">
    <location>
        <begin position="433"/>
        <end position="543"/>
    </location>
</feature>
<dbReference type="Pfam" id="PF07732">
    <property type="entry name" value="Cu-oxidase_3"/>
    <property type="match status" value="1"/>
</dbReference>
<name>A0A8E2B872_9PSEU</name>
<comment type="caution">
    <text evidence="4">The sequence shown here is derived from an EMBL/GenBank/DDBJ whole genome shotgun (WGS) entry which is preliminary data.</text>
</comment>
<feature type="domain" description="Plastocyanin-like" evidence="1">
    <location>
        <begin position="274"/>
        <end position="383"/>
    </location>
</feature>
<feature type="domain" description="Plastocyanin-like" evidence="3">
    <location>
        <begin position="154"/>
        <end position="223"/>
    </location>
</feature>
<dbReference type="CDD" id="cd13853">
    <property type="entry name" value="CuRO_1_Tth-MCO_like"/>
    <property type="match status" value="1"/>
</dbReference>
<proteinExistence type="predicted"/>